<evidence type="ECO:0000256" key="3">
    <source>
        <dbReference type="ARBA" id="ARBA00022898"/>
    </source>
</evidence>
<keyword evidence="3" id="KW-0663">Pyridoxal phosphate</keyword>
<comment type="catalytic activity">
    <reaction evidence="4">
        <text>(sulfur carrier)-H + L-cysteine = (sulfur carrier)-SH + L-alanine</text>
        <dbReference type="Rhea" id="RHEA:43892"/>
        <dbReference type="Rhea" id="RHEA-COMP:14737"/>
        <dbReference type="Rhea" id="RHEA-COMP:14739"/>
        <dbReference type="ChEBI" id="CHEBI:29917"/>
        <dbReference type="ChEBI" id="CHEBI:35235"/>
        <dbReference type="ChEBI" id="CHEBI:57972"/>
        <dbReference type="ChEBI" id="CHEBI:64428"/>
        <dbReference type="EC" id="2.8.1.7"/>
    </reaction>
</comment>
<dbReference type="Proteomes" id="UP000028523">
    <property type="component" value="Unassembled WGS sequence"/>
</dbReference>
<evidence type="ECO:0000256" key="4">
    <source>
        <dbReference type="ARBA" id="ARBA00050776"/>
    </source>
</evidence>
<comment type="caution">
    <text evidence="7">The sequence shown here is derived from an EMBL/GenBank/DDBJ whole genome shotgun (WGS) entry which is preliminary data.</text>
</comment>
<organism evidence="7 8">
    <name type="scientific">Malacoplasma iowae DK-CPA</name>
    <dbReference type="NCBI Taxonomy" id="1394179"/>
    <lineage>
        <taxon>Bacteria</taxon>
        <taxon>Bacillati</taxon>
        <taxon>Mycoplasmatota</taxon>
        <taxon>Mycoplasmoidales</taxon>
        <taxon>Mycoplasmoidaceae</taxon>
        <taxon>Malacoplasma</taxon>
    </lineage>
</organism>
<protein>
    <submittedName>
        <fullName evidence="7">Cysteine desulfurase</fullName>
    </submittedName>
</protein>
<evidence type="ECO:0000313" key="7">
    <source>
        <dbReference type="EMBL" id="KFB07584.1"/>
    </source>
</evidence>
<dbReference type="Gene3D" id="3.40.640.10">
    <property type="entry name" value="Type I PLP-dependent aspartate aminotransferase-like (Major domain)"/>
    <property type="match status" value="1"/>
</dbReference>
<proteinExistence type="inferred from homology"/>
<evidence type="ECO:0000256" key="2">
    <source>
        <dbReference type="ARBA" id="ARBA00010447"/>
    </source>
</evidence>
<dbReference type="AlphaFoldDB" id="A0A084U3P8"/>
<sequence length="405" mass="45948">MENRWRNKIDWFANNSDYVYLDSAATALKPRSVLEAINYYTNHICTNPHNDDSQFSHRPHIVMEETRTLLSEILNCDSKEIIFTPGGTFSLNMAASSLEDFLSSGDEIILTNAEHASNILPWMDLAKKKNLKLIFAETDFSNTNIYENDIINKITHKTKVVAFANGTNLIGHEIDAERLSNLIKSINNNIFIIVDAVQYLAHNKMNLKKASIDFLACSAHKMMGPTGIGALYINKNLINFIKPKIVGGGMNGEIRRDYYTLMEGNLKFEAGTPNIMGIYGWNAALKLYVNTDFEKERERIFELKHYLDSKLKSINNLKIYNMGINSFVTIFSIDNVFSQDLANYLGNNKIIVRSGLSCAKLADEIINYPHVVRASMHFYTTKEDIDKLIDALKKYKKGDELDGLV</sequence>
<gene>
    <name evidence="7" type="primary">sufs</name>
    <name evidence="7" type="ORF">P271_429</name>
</gene>
<dbReference type="Pfam" id="PF00266">
    <property type="entry name" value="Aminotran_5"/>
    <property type="match status" value="1"/>
</dbReference>
<dbReference type="InterPro" id="IPR015421">
    <property type="entry name" value="PyrdxlP-dep_Trfase_major"/>
</dbReference>
<accession>A0A084U3P8</accession>
<dbReference type="PANTHER" id="PTHR43586">
    <property type="entry name" value="CYSTEINE DESULFURASE"/>
    <property type="match status" value="1"/>
</dbReference>
<dbReference type="Gene3D" id="3.90.1150.10">
    <property type="entry name" value="Aspartate Aminotransferase, domain 1"/>
    <property type="match status" value="1"/>
</dbReference>
<evidence type="ECO:0000256" key="1">
    <source>
        <dbReference type="ARBA" id="ARBA00001933"/>
    </source>
</evidence>
<comment type="cofactor">
    <cofactor evidence="1 5">
        <name>pyridoxal 5'-phosphate</name>
        <dbReference type="ChEBI" id="CHEBI:597326"/>
    </cofactor>
</comment>
<dbReference type="GO" id="GO:0031071">
    <property type="term" value="F:cysteine desulfurase activity"/>
    <property type="evidence" value="ECO:0007669"/>
    <property type="project" value="UniProtKB-EC"/>
</dbReference>
<dbReference type="InterPro" id="IPR020578">
    <property type="entry name" value="Aminotrans_V_PyrdxlP_BS"/>
</dbReference>
<dbReference type="SUPFAM" id="SSF53383">
    <property type="entry name" value="PLP-dependent transferases"/>
    <property type="match status" value="1"/>
</dbReference>
<evidence type="ECO:0000313" key="8">
    <source>
        <dbReference type="Proteomes" id="UP000028523"/>
    </source>
</evidence>
<dbReference type="PANTHER" id="PTHR43586:SF8">
    <property type="entry name" value="CYSTEINE DESULFURASE 1, CHLOROPLASTIC"/>
    <property type="match status" value="1"/>
</dbReference>
<evidence type="ECO:0000256" key="5">
    <source>
        <dbReference type="RuleBase" id="RU004504"/>
    </source>
</evidence>
<reference evidence="7 8" key="1">
    <citation type="journal article" date="2014" name="PLoS ONE">
        <title>Reduction of Hydrogen Peroxide Accumulation and Toxicity by a Catalase from Mycoplasma iowae.</title>
        <authorList>
            <person name="Pritchard R.E."/>
            <person name="Prassinos A.J."/>
            <person name="Osborne J.D."/>
            <person name="Raviv Z."/>
            <person name="Balish M.F."/>
        </authorList>
    </citation>
    <scope>NUCLEOTIDE SEQUENCE [LARGE SCALE GENOMIC DNA]</scope>
    <source>
        <strain evidence="7 8">DK-CPA</strain>
    </source>
</reference>
<dbReference type="InterPro" id="IPR000192">
    <property type="entry name" value="Aminotrans_V_dom"/>
</dbReference>
<evidence type="ECO:0000259" key="6">
    <source>
        <dbReference type="Pfam" id="PF00266"/>
    </source>
</evidence>
<dbReference type="PROSITE" id="PS00595">
    <property type="entry name" value="AA_TRANSFER_CLASS_5"/>
    <property type="match status" value="1"/>
</dbReference>
<feature type="domain" description="Aminotransferase class V" evidence="6">
    <location>
        <begin position="19"/>
        <end position="388"/>
    </location>
</feature>
<dbReference type="InterPro" id="IPR015422">
    <property type="entry name" value="PyrdxlP-dep_Trfase_small"/>
</dbReference>
<dbReference type="InterPro" id="IPR015424">
    <property type="entry name" value="PyrdxlP-dep_Trfase"/>
</dbReference>
<keyword evidence="8" id="KW-1185">Reference proteome</keyword>
<dbReference type="EMBL" id="AWQU01000077">
    <property type="protein sequence ID" value="KFB07584.1"/>
    <property type="molecule type" value="Genomic_DNA"/>
</dbReference>
<name>A0A084U3P8_MALIO</name>
<comment type="similarity">
    <text evidence="2">Belongs to the class-V pyridoxal-phosphate-dependent aminotransferase family. Csd subfamily.</text>
</comment>
<dbReference type="RefSeq" id="WP_036451959.1">
    <property type="nucleotide sequence ID" value="NZ_AWQU01000077.1"/>
</dbReference>